<dbReference type="InterPro" id="IPR025525">
    <property type="entry name" value="hAT-like_transposase_RNase-H"/>
</dbReference>
<dbReference type="InterPro" id="IPR003656">
    <property type="entry name" value="Znf_BED"/>
</dbReference>
<keyword evidence="7" id="KW-0238">DNA-binding</keyword>
<evidence type="ECO:0000256" key="4">
    <source>
        <dbReference type="ARBA" id="ARBA00022771"/>
    </source>
</evidence>
<evidence type="ECO:0000256" key="10">
    <source>
        <dbReference type="PROSITE-ProRule" id="PRU00027"/>
    </source>
</evidence>
<dbReference type="GO" id="GO:0005634">
    <property type="term" value="C:nucleus"/>
    <property type="evidence" value="ECO:0007669"/>
    <property type="project" value="UniProtKB-SubCell"/>
</dbReference>
<evidence type="ECO:0000256" key="11">
    <source>
        <dbReference type="SAM" id="MobiDB-lite"/>
    </source>
</evidence>
<evidence type="ECO:0000256" key="2">
    <source>
        <dbReference type="ARBA" id="ARBA00011738"/>
    </source>
</evidence>
<dbReference type="SUPFAM" id="SSF53098">
    <property type="entry name" value="Ribonuclease H-like"/>
    <property type="match status" value="1"/>
</dbReference>
<dbReference type="PANTHER" id="PTHR46481">
    <property type="entry name" value="ZINC FINGER BED DOMAIN-CONTAINING PROTEIN 4"/>
    <property type="match status" value="1"/>
</dbReference>
<evidence type="ECO:0000256" key="7">
    <source>
        <dbReference type="ARBA" id="ARBA00023125"/>
    </source>
</evidence>
<evidence type="ECO:0000256" key="9">
    <source>
        <dbReference type="ARBA" id="ARBA00023242"/>
    </source>
</evidence>
<dbReference type="GO" id="GO:0003677">
    <property type="term" value="F:DNA binding"/>
    <property type="evidence" value="ECO:0007669"/>
    <property type="project" value="UniProtKB-KW"/>
</dbReference>
<dbReference type="Pfam" id="PF05699">
    <property type="entry name" value="Dimer_Tnp_hAT"/>
    <property type="match status" value="1"/>
</dbReference>
<dbReference type="EMBL" id="CM029052">
    <property type="protein sequence ID" value="KAG2559443.1"/>
    <property type="molecule type" value="Genomic_DNA"/>
</dbReference>
<evidence type="ECO:0000256" key="8">
    <source>
        <dbReference type="ARBA" id="ARBA00023163"/>
    </source>
</evidence>
<accession>A0A8T0PC78</accession>
<feature type="region of interest" description="Disordered" evidence="11">
    <location>
        <begin position="1"/>
        <end position="81"/>
    </location>
</feature>
<evidence type="ECO:0000256" key="6">
    <source>
        <dbReference type="ARBA" id="ARBA00023015"/>
    </source>
</evidence>
<dbReference type="SMART" id="SM00614">
    <property type="entry name" value="ZnF_BED"/>
    <property type="match status" value="1"/>
</dbReference>
<dbReference type="PANTHER" id="PTHR46481:SF10">
    <property type="entry name" value="ZINC FINGER BED DOMAIN-CONTAINING PROTEIN 39"/>
    <property type="match status" value="1"/>
</dbReference>
<protein>
    <recommendedName>
        <fullName evidence="12">BED-type domain-containing protein</fullName>
    </recommendedName>
</protein>
<keyword evidence="3" id="KW-0479">Metal-binding</keyword>
<evidence type="ECO:0000256" key="5">
    <source>
        <dbReference type="ARBA" id="ARBA00022833"/>
    </source>
</evidence>
<gene>
    <name evidence="13" type="ORF">PVAP13_8NG296850</name>
</gene>
<dbReference type="PROSITE" id="PS50808">
    <property type="entry name" value="ZF_BED"/>
    <property type="match status" value="1"/>
</dbReference>
<dbReference type="Pfam" id="PF14372">
    <property type="entry name" value="hAT-like_RNase-H"/>
    <property type="match status" value="1"/>
</dbReference>
<evidence type="ECO:0000313" key="13">
    <source>
        <dbReference type="EMBL" id="KAG2559443.1"/>
    </source>
</evidence>
<dbReference type="GO" id="GO:0008270">
    <property type="term" value="F:zinc ion binding"/>
    <property type="evidence" value="ECO:0007669"/>
    <property type="project" value="UniProtKB-KW"/>
</dbReference>
<keyword evidence="9" id="KW-0539">Nucleus</keyword>
<proteinExistence type="predicted"/>
<dbReference type="AlphaFoldDB" id="A0A8T0PC78"/>
<dbReference type="InterPro" id="IPR012337">
    <property type="entry name" value="RNaseH-like_sf"/>
</dbReference>
<keyword evidence="5" id="KW-0862">Zinc</keyword>
<comment type="caution">
    <text evidence="13">The sequence shown here is derived from an EMBL/GenBank/DDBJ whole genome shotgun (WGS) entry which is preliminary data.</text>
</comment>
<dbReference type="InterPro" id="IPR052035">
    <property type="entry name" value="ZnF_BED_domain_contain"/>
</dbReference>
<dbReference type="InterPro" id="IPR008906">
    <property type="entry name" value="HATC_C_dom"/>
</dbReference>
<sequence length="659" mass="74524">MAGSDDETVELGVTENEERRLCGMAGDDDEDDLREDRDALFGPGADDPINVDDDGPAVPACGGAPPPDGNSAKRSRPSTSPVWDDFEKLFKTTADGKTVRYGARCLHCSKIYSGFSSGGTGHLSRHIASCVKRREKTRMSQSQISFNPDGSMRTWDYCPLVARTQLVRLFARLDVPISMGESEAFEEFIKTAHNPKYARVSRQTTTRDIQKYFTDCKAKLVETFGTSVNCVCLTSDIWYGNAKEDYLSVVAHYINSDWQLEKRVLGLVLIDVSHNGQNIADRVAYVLTDYGLTDKVFAVTLDNASSNASAMLKLKPILSHYLGFDVTDEPEPRKFQLDMEVRWNSTYLMLKHLFPHKSPFTTFIQAQYPRSEGEPFLLTDEHWMIAQKVLSFLELFYDSTVTLSGVYYPTSPLMIHYLVKIALHLKNYANDIHIRSVVQPMIDKYNKYWRGIPLLYSFAFILDPRAKMKARLTDVYNKYEEKYGAVRLRRTDPPVLSGKSRSAWDEIYDDDGAAGLVSGSLPGTLNMSRDTSATSLLHAVRSSVSASNASELVSYLDCDTVNHLTDDFNILNWWHQHKLTYPVLSIMAKDILTVPVSTISSESTFSMTGRIIEERRRNLKPEMVEMLTCIKDWEAAEARLQQNVEDKELEQAFEELYLD</sequence>
<reference evidence="13" key="1">
    <citation type="submission" date="2020-05" db="EMBL/GenBank/DDBJ databases">
        <title>WGS assembly of Panicum virgatum.</title>
        <authorList>
            <person name="Lovell J.T."/>
            <person name="Jenkins J."/>
            <person name="Shu S."/>
            <person name="Juenger T.E."/>
            <person name="Schmutz J."/>
        </authorList>
    </citation>
    <scope>NUCLEOTIDE SEQUENCE</scope>
    <source>
        <strain evidence="13">AP13</strain>
    </source>
</reference>
<keyword evidence="6" id="KW-0805">Transcription regulation</keyword>
<evidence type="ECO:0000256" key="1">
    <source>
        <dbReference type="ARBA" id="ARBA00004123"/>
    </source>
</evidence>
<comment type="subcellular location">
    <subcellularLocation>
        <location evidence="1">Nucleus</location>
    </subcellularLocation>
</comment>
<evidence type="ECO:0000259" key="12">
    <source>
        <dbReference type="PROSITE" id="PS50808"/>
    </source>
</evidence>
<organism evidence="13 14">
    <name type="scientific">Panicum virgatum</name>
    <name type="common">Blackwell switchgrass</name>
    <dbReference type="NCBI Taxonomy" id="38727"/>
    <lineage>
        <taxon>Eukaryota</taxon>
        <taxon>Viridiplantae</taxon>
        <taxon>Streptophyta</taxon>
        <taxon>Embryophyta</taxon>
        <taxon>Tracheophyta</taxon>
        <taxon>Spermatophyta</taxon>
        <taxon>Magnoliopsida</taxon>
        <taxon>Liliopsida</taxon>
        <taxon>Poales</taxon>
        <taxon>Poaceae</taxon>
        <taxon>PACMAD clade</taxon>
        <taxon>Panicoideae</taxon>
        <taxon>Panicodae</taxon>
        <taxon>Paniceae</taxon>
        <taxon>Panicinae</taxon>
        <taxon>Panicum</taxon>
        <taxon>Panicum sect. Hiantes</taxon>
    </lineage>
</organism>
<evidence type="ECO:0000256" key="3">
    <source>
        <dbReference type="ARBA" id="ARBA00022723"/>
    </source>
</evidence>
<name>A0A8T0PC78_PANVG</name>
<dbReference type="Proteomes" id="UP000823388">
    <property type="component" value="Chromosome 8N"/>
</dbReference>
<evidence type="ECO:0000313" key="14">
    <source>
        <dbReference type="Proteomes" id="UP000823388"/>
    </source>
</evidence>
<keyword evidence="4 10" id="KW-0863">Zinc-finger</keyword>
<dbReference type="GO" id="GO:0046983">
    <property type="term" value="F:protein dimerization activity"/>
    <property type="evidence" value="ECO:0007669"/>
    <property type="project" value="InterPro"/>
</dbReference>
<keyword evidence="8" id="KW-0804">Transcription</keyword>
<keyword evidence="14" id="KW-1185">Reference proteome</keyword>
<comment type="subunit">
    <text evidence="2">Homodimer.</text>
</comment>
<feature type="domain" description="BED-type" evidence="12">
    <location>
        <begin position="77"/>
        <end position="142"/>
    </location>
</feature>